<dbReference type="AlphaFoldDB" id="A0A976M5V6"/>
<name>A0A976M5V6_THEOR</name>
<sequence length="288" mass="32244">MDNFGFGILGGIFAGNQQQNDEPEPAPKSESKYEVANDYTPPDVSEITQPIFQKQQKQSNVETLVPVVVGKVLSNINDPNQKLKIFNTPVFGMCILGKVKNLEKFASMFQFDLEDATGSIKVHFSNVTVDLEEEDFVQVVGSLVLLSLDYFYVDSQHLSNYGKYSEQVEQRIRYHNVLVAYAAYNLDVAEKLRLQNRQSGRMTDLPGPSTSRKFEEVELGPEYSHVTDEVEILVLKYLKSTADGISKKSSLFQSLSHSYQESDVDAAIQSLVEQSELASVKDHVCLAI</sequence>
<organism evidence="2 3">
    <name type="scientific">Theileria orientalis</name>
    <dbReference type="NCBI Taxonomy" id="68886"/>
    <lineage>
        <taxon>Eukaryota</taxon>
        <taxon>Sar</taxon>
        <taxon>Alveolata</taxon>
        <taxon>Apicomplexa</taxon>
        <taxon>Aconoidasida</taxon>
        <taxon>Piroplasmida</taxon>
        <taxon>Theileriidae</taxon>
        <taxon>Theileria</taxon>
    </lineage>
</organism>
<proteinExistence type="predicted"/>
<gene>
    <name evidence="2" type="ORF">MACJ_002252</name>
</gene>
<dbReference type="InterPro" id="IPR012340">
    <property type="entry name" value="NA-bd_OB-fold"/>
</dbReference>
<evidence type="ECO:0000256" key="1">
    <source>
        <dbReference type="SAM" id="MobiDB-lite"/>
    </source>
</evidence>
<reference evidence="2" key="1">
    <citation type="submission" date="2022-07" db="EMBL/GenBank/DDBJ databases">
        <title>Evaluation of T. orientalis genome assembly methods using nanopore sequencing and analysis of variation between genomes.</title>
        <authorList>
            <person name="Yam J."/>
            <person name="Micallef M.L."/>
            <person name="Liu M."/>
            <person name="Djordjevic S.P."/>
            <person name="Bogema D.R."/>
            <person name="Jenkins C."/>
        </authorList>
    </citation>
    <scope>NUCLEOTIDE SEQUENCE</scope>
    <source>
        <strain evidence="2">Fish Creek</strain>
    </source>
</reference>
<feature type="compositionally biased region" description="Basic and acidic residues" evidence="1">
    <location>
        <begin position="25"/>
        <end position="35"/>
    </location>
</feature>
<dbReference type="EMBL" id="CP056066">
    <property type="protein sequence ID" value="UKJ89006.1"/>
    <property type="molecule type" value="Genomic_DNA"/>
</dbReference>
<protein>
    <submittedName>
        <fullName evidence="2">Uncharacterized protein</fullName>
    </submittedName>
</protein>
<dbReference type="Gene3D" id="2.40.50.140">
    <property type="entry name" value="Nucleic acid-binding proteins"/>
    <property type="match status" value="1"/>
</dbReference>
<dbReference type="SUPFAM" id="SSF50249">
    <property type="entry name" value="Nucleic acid-binding proteins"/>
    <property type="match status" value="1"/>
</dbReference>
<dbReference type="OrthoDB" id="25571at2759"/>
<evidence type="ECO:0000313" key="2">
    <source>
        <dbReference type="EMBL" id="UKJ89006.1"/>
    </source>
</evidence>
<feature type="region of interest" description="Disordered" evidence="1">
    <location>
        <begin position="13"/>
        <end position="38"/>
    </location>
</feature>
<accession>A0A976M5V6</accession>
<dbReference type="Proteomes" id="UP000244803">
    <property type="component" value="Chromosome 3"/>
</dbReference>
<evidence type="ECO:0000313" key="3">
    <source>
        <dbReference type="Proteomes" id="UP000244803"/>
    </source>
</evidence>